<dbReference type="Proteomes" id="UP000318014">
    <property type="component" value="Genome"/>
</dbReference>
<proteinExistence type="predicted"/>
<organism evidence="2 3">
    <name type="scientific">Eastern grey kangaroopox virus</name>
    <dbReference type="NCBI Taxonomy" id="2042482"/>
    <lineage>
        <taxon>Viruses</taxon>
        <taxon>Varidnaviria</taxon>
        <taxon>Bamfordvirae</taxon>
        <taxon>Nucleocytoviricota</taxon>
        <taxon>Pokkesviricetes</taxon>
        <taxon>Chitovirales</taxon>
        <taxon>Poxviridae</taxon>
        <taxon>Chordopoxvirinae</taxon>
        <taxon>Macropopoxvirus</taxon>
        <taxon>Macropopoxvirus mgiganteuspox</taxon>
        <taxon>Eastern kangaroopox virus</taxon>
    </lineage>
</organism>
<gene>
    <name evidence="2" type="ORF">EKPV-NSW-ORF019</name>
</gene>
<accession>A0A2H4QTC0</accession>
<feature type="region of interest" description="Disordered" evidence="1">
    <location>
        <begin position="60"/>
        <end position="143"/>
    </location>
</feature>
<evidence type="ECO:0000313" key="2">
    <source>
        <dbReference type="EMBL" id="ATX75014.1"/>
    </source>
</evidence>
<dbReference type="EMBL" id="MF661791">
    <property type="protein sequence ID" value="ATX75014.1"/>
    <property type="molecule type" value="Genomic_DNA"/>
</dbReference>
<evidence type="ECO:0000313" key="3">
    <source>
        <dbReference type="Proteomes" id="UP000318014"/>
    </source>
</evidence>
<sequence>MAAQAPFCCARHQKPQILFKFSKKIPVVHGTAPETASPSSTREYISSSAISSYLSSIRGSIDSVPGSAASAATNERHRAPNRDALPSERVRPTPPPSPHRARTAAPDIPLEPPPMPGPRWTSWGGGETGKIPSTGQWPLFPPR</sequence>
<reference evidence="2 3" key="1">
    <citation type="journal article" date="2017" name="Sci. Rep.">
        <title>Molecular and microscopic characterization of a novel Eastern grey kangaroopox virus genome directly from a clinical sample.</title>
        <authorList>
            <person name="Sarker S."/>
            <person name="Roberts H.K."/>
            <person name="Tidd N."/>
            <person name="Ault S."/>
            <person name="Ladmore G."/>
            <person name="Peters A."/>
            <person name="Forwood J.K."/>
            <person name="Helbig K."/>
            <person name="Raidal S.R."/>
        </authorList>
    </citation>
    <scope>NUCLEOTIDE SEQUENCE [LARGE SCALE GENOMIC DNA]</scope>
    <source>
        <strain evidence="2 3">NSW</strain>
    </source>
</reference>
<protein>
    <submittedName>
        <fullName evidence="2">Uncharacterized protein</fullName>
    </submittedName>
</protein>
<feature type="compositionally biased region" description="Basic and acidic residues" evidence="1">
    <location>
        <begin position="74"/>
        <end position="91"/>
    </location>
</feature>
<evidence type="ECO:0000256" key="1">
    <source>
        <dbReference type="SAM" id="MobiDB-lite"/>
    </source>
</evidence>
<name>A0A2H4QTC0_9POXV</name>